<evidence type="ECO:0000313" key="7">
    <source>
        <dbReference type="Proteomes" id="UP000218067"/>
    </source>
</evidence>
<accession>A0A1B4Y469</accession>
<dbReference type="InterPro" id="IPR053138">
    <property type="entry name" value="N-alpha-Ac-DABA_deacetylase"/>
</dbReference>
<dbReference type="PANTHER" id="PTHR37326">
    <property type="entry name" value="BLL3975 PROTEIN"/>
    <property type="match status" value="1"/>
</dbReference>
<dbReference type="SUPFAM" id="SSF53187">
    <property type="entry name" value="Zn-dependent exopeptidases"/>
    <property type="match status" value="1"/>
</dbReference>
<dbReference type="RefSeq" id="WP_096372476.1">
    <property type="nucleotide sequence ID" value="NZ_AP017624.1"/>
</dbReference>
<keyword evidence="2" id="KW-0479">Metal-binding</keyword>
<keyword evidence="3" id="KW-0378">Hydrolase</keyword>
<dbReference type="Proteomes" id="UP000218067">
    <property type="component" value="Chromosome"/>
</dbReference>
<dbReference type="CDD" id="cd06250">
    <property type="entry name" value="M14_PaAOTO_like"/>
    <property type="match status" value="1"/>
</dbReference>
<dbReference type="EMBL" id="AP017624">
    <property type="protein sequence ID" value="BAV41861.1"/>
    <property type="molecule type" value="Genomic_DNA"/>
</dbReference>
<sequence length="363" mass="38382">MLRQTHELPGSPHRLTVLSFGAAGTGRKAYLQAGLHADELPGMLVLRILAGHLAEAEARGAVHGEILLVPQANPIGLTQTETSFLFGRLESGTGENFNRNYADLSDLPSLSLGPDAAANVETIRAAMSARLAAMPPDGALAQLRHRLLTLAHDADLVLDLHADNEAEPHMYVGPALWPAAKDIAAAIDARAVLLAEVSGGRPFDEACAGPWWALAANHPGLPIPPACLAATLEMGRNDDVDPERAADQAMALLRMLAGRGFVDGPGGQPALSCRATALTAMAQLRSPVTGLVAYRRRLGDLVRKGDLVATVIDPLGEETELRAETDGRLFARHSQPYAWPGRVIGKIAGEIPLEGRKGNLLSD</sequence>
<proteinExistence type="predicted"/>
<dbReference type="InterPro" id="IPR055438">
    <property type="entry name" value="AstE_AspA_cat"/>
</dbReference>
<keyword evidence="4" id="KW-0862">Zinc</keyword>
<evidence type="ECO:0000256" key="1">
    <source>
        <dbReference type="ARBA" id="ARBA00001947"/>
    </source>
</evidence>
<evidence type="ECO:0000256" key="3">
    <source>
        <dbReference type="ARBA" id="ARBA00022801"/>
    </source>
</evidence>
<evidence type="ECO:0000256" key="2">
    <source>
        <dbReference type="ARBA" id="ARBA00022723"/>
    </source>
</evidence>
<name>A0A1B4Y469_MYCUL</name>
<evidence type="ECO:0000259" key="5">
    <source>
        <dbReference type="Pfam" id="PF24827"/>
    </source>
</evidence>
<dbReference type="GeneID" id="93437376"/>
<dbReference type="Gene3D" id="3.40.630.10">
    <property type="entry name" value="Zn peptidases"/>
    <property type="match status" value="1"/>
</dbReference>
<dbReference type="GO" id="GO:0016788">
    <property type="term" value="F:hydrolase activity, acting on ester bonds"/>
    <property type="evidence" value="ECO:0007669"/>
    <property type="project" value="InterPro"/>
</dbReference>
<reference evidence="6 7" key="1">
    <citation type="submission" date="2016-08" db="EMBL/GenBank/DDBJ databases">
        <title>Complete genome sequence of Mycobacterium shinshuense, a subspecies of M. ulcerans.</title>
        <authorList>
            <person name="Yoshida M."/>
            <person name="Ogura Y."/>
            <person name="Hayashi T."/>
            <person name="Hoshino Y."/>
        </authorList>
    </citation>
    <scope>NUCLEOTIDE SEQUENCE [LARGE SCALE GENOMIC DNA]</scope>
    <source>
        <strain evidence="7">ATCC 33728</strain>
    </source>
</reference>
<dbReference type="AlphaFoldDB" id="A0A1B4Y469"/>
<dbReference type="PANTHER" id="PTHR37326:SF1">
    <property type="entry name" value="BLL3975 PROTEIN"/>
    <property type="match status" value="1"/>
</dbReference>
<dbReference type="Pfam" id="PF24827">
    <property type="entry name" value="AstE_AspA_cat"/>
    <property type="match status" value="1"/>
</dbReference>
<organism evidence="6 7">
    <name type="scientific">Mycobacterium ulcerans subsp. shinshuense</name>
    <dbReference type="NCBI Taxonomy" id="1124626"/>
    <lineage>
        <taxon>Bacteria</taxon>
        <taxon>Bacillati</taxon>
        <taxon>Actinomycetota</taxon>
        <taxon>Actinomycetes</taxon>
        <taxon>Mycobacteriales</taxon>
        <taxon>Mycobacteriaceae</taxon>
        <taxon>Mycobacterium</taxon>
        <taxon>Mycobacterium ulcerans group</taxon>
    </lineage>
</organism>
<comment type="cofactor">
    <cofactor evidence="1">
        <name>Zn(2+)</name>
        <dbReference type="ChEBI" id="CHEBI:29105"/>
    </cofactor>
</comment>
<evidence type="ECO:0000313" key="6">
    <source>
        <dbReference type="EMBL" id="BAV41861.1"/>
    </source>
</evidence>
<protein>
    <submittedName>
        <fullName evidence="6">Deacylase</fullName>
    </submittedName>
</protein>
<gene>
    <name evidence="6" type="ORF">SHTP_2776</name>
</gene>
<feature type="domain" description="Succinylglutamate desuccinylase/Aspartoacylase catalytic" evidence="5">
    <location>
        <begin position="26"/>
        <end position="125"/>
    </location>
</feature>
<evidence type="ECO:0000256" key="4">
    <source>
        <dbReference type="ARBA" id="ARBA00022833"/>
    </source>
</evidence>
<dbReference type="GO" id="GO:0046872">
    <property type="term" value="F:metal ion binding"/>
    <property type="evidence" value="ECO:0007669"/>
    <property type="project" value="UniProtKB-KW"/>
</dbReference>